<accession>A0A914H6T4</accession>
<organism evidence="1 2">
    <name type="scientific">Globodera rostochiensis</name>
    <name type="common">Golden nematode worm</name>
    <name type="synonym">Heterodera rostochiensis</name>
    <dbReference type="NCBI Taxonomy" id="31243"/>
    <lineage>
        <taxon>Eukaryota</taxon>
        <taxon>Metazoa</taxon>
        <taxon>Ecdysozoa</taxon>
        <taxon>Nematoda</taxon>
        <taxon>Chromadorea</taxon>
        <taxon>Rhabditida</taxon>
        <taxon>Tylenchina</taxon>
        <taxon>Tylenchomorpha</taxon>
        <taxon>Tylenchoidea</taxon>
        <taxon>Heteroderidae</taxon>
        <taxon>Heteroderinae</taxon>
        <taxon>Globodera</taxon>
    </lineage>
</organism>
<proteinExistence type="predicted"/>
<protein>
    <submittedName>
        <fullName evidence="2">HAT C-terminal dimerisation domain-containing protein</fullName>
    </submittedName>
</protein>
<reference evidence="2" key="1">
    <citation type="submission" date="2022-11" db="UniProtKB">
        <authorList>
            <consortium name="WormBaseParasite"/>
        </authorList>
    </citation>
    <scope>IDENTIFICATION</scope>
</reference>
<sequence length="294" mass="34044">MMMKILLICYDERLVLFLFGQNGHCLHSDAFINHVGSPAIGEHFGGEFNDTEKVLELDLNGTNSFLKELHRFATREIVTKVKNVAIYKGKYDELNSESCKRKVIEISRANCEILKQLNDQKFSIYESLNLLKAAFNWGENEEAKIIFLNNVHHELAINFEYNQRKDIYDRVEDLLSDWVDDWTLPYHEILQLSKESYLKKNAEFMLKGFAWRAFAFSFHSSTENQFWPGESWVLFFVLLVGSVDRAAPQAPGRHTAAAREPVETERLVFTQIMGENHASLKESTPIARRQLSFI</sequence>
<name>A0A914H6T4_GLORO</name>
<dbReference type="Proteomes" id="UP000887572">
    <property type="component" value="Unplaced"/>
</dbReference>
<evidence type="ECO:0000313" key="1">
    <source>
        <dbReference type="Proteomes" id="UP000887572"/>
    </source>
</evidence>
<dbReference type="WBParaSite" id="Gr19_v10_g14225.t3">
    <property type="protein sequence ID" value="Gr19_v10_g14225.t3"/>
    <property type="gene ID" value="Gr19_v10_g14225"/>
</dbReference>
<evidence type="ECO:0000313" key="2">
    <source>
        <dbReference type="WBParaSite" id="Gr19_v10_g14225.t3"/>
    </source>
</evidence>
<dbReference type="AlphaFoldDB" id="A0A914H6T4"/>
<keyword evidence="1" id="KW-1185">Reference proteome</keyword>